<dbReference type="GO" id="GO:0051537">
    <property type="term" value="F:2 iron, 2 sulfur cluster binding"/>
    <property type="evidence" value="ECO:0007669"/>
    <property type="project" value="InterPro"/>
</dbReference>
<dbReference type="InterPro" id="IPR036884">
    <property type="entry name" value="2Fe-2S-bd_dom_sf"/>
</dbReference>
<dbReference type="Pfam" id="PF20256">
    <property type="entry name" value="MoCoBD_2"/>
    <property type="match status" value="1"/>
</dbReference>
<name>A8RSS9_ENTBW</name>
<dbReference type="InterPro" id="IPR036856">
    <property type="entry name" value="Ald_Oxase/Xan_DH_a/b_sf"/>
</dbReference>
<dbReference type="PANTHER" id="PTHR11908">
    <property type="entry name" value="XANTHINE DEHYDROGENASE"/>
    <property type="match status" value="1"/>
</dbReference>
<evidence type="ECO:0000313" key="7">
    <source>
        <dbReference type="Proteomes" id="UP000005396"/>
    </source>
</evidence>
<dbReference type="InterPro" id="IPR006058">
    <property type="entry name" value="2Fe2S_fd_BS"/>
</dbReference>
<dbReference type="InterPro" id="IPR000674">
    <property type="entry name" value="Ald_Oxase/Xan_DH_a/b"/>
</dbReference>
<dbReference type="AlphaFoldDB" id="A8RSS9"/>
<dbReference type="PROSITE" id="PS51085">
    <property type="entry name" value="2FE2S_FER_2"/>
    <property type="match status" value="1"/>
</dbReference>
<dbReference type="SUPFAM" id="SSF56003">
    <property type="entry name" value="Molybdenum cofactor-binding domain"/>
    <property type="match status" value="1"/>
</dbReference>
<dbReference type="InterPro" id="IPR016208">
    <property type="entry name" value="Ald_Oxase/xanthine_DH-like"/>
</dbReference>
<dbReference type="SUPFAM" id="SSF54665">
    <property type="entry name" value="CO dehydrogenase molybdoprotein N-domain-like"/>
    <property type="match status" value="1"/>
</dbReference>
<dbReference type="Gene3D" id="1.10.150.120">
    <property type="entry name" value="[2Fe-2S]-binding domain"/>
    <property type="match status" value="1"/>
</dbReference>
<reference evidence="6 7" key="2">
    <citation type="submission" date="2007-09" db="EMBL/GenBank/DDBJ databases">
        <title>Draft genome sequence of Clostridium bolteae (ATCC BAA-613).</title>
        <authorList>
            <person name="Sudarsanam P."/>
            <person name="Ley R."/>
            <person name="Guruge J."/>
            <person name="Turnbaugh P.J."/>
            <person name="Mahowald M."/>
            <person name="Liep D."/>
            <person name="Gordon J."/>
        </authorList>
    </citation>
    <scope>NUCLEOTIDE SEQUENCE [LARGE SCALE GENOMIC DNA]</scope>
    <source>
        <strain evidence="7">ATCC BAA-613 / DSM 15670 / CCUG 46953 / JCM 12243 / WAL 16351</strain>
    </source>
</reference>
<evidence type="ECO:0000256" key="1">
    <source>
        <dbReference type="ARBA" id="ARBA00006849"/>
    </source>
</evidence>
<evidence type="ECO:0000256" key="2">
    <source>
        <dbReference type="ARBA" id="ARBA00022723"/>
    </source>
</evidence>
<accession>A8RSS9</accession>
<dbReference type="InterPro" id="IPR046867">
    <property type="entry name" value="AldOxase/xan_DH_MoCoBD2"/>
</dbReference>
<organism evidence="6 7">
    <name type="scientific">Enterocloster bolteae (strain ATCC BAA-613 / DSM 15670 / CCUG 46953 / JCM 12243 / WAL 16351)</name>
    <name type="common">Clostridium bolteae</name>
    <dbReference type="NCBI Taxonomy" id="411902"/>
    <lineage>
        <taxon>Bacteria</taxon>
        <taxon>Bacillati</taxon>
        <taxon>Bacillota</taxon>
        <taxon>Clostridia</taxon>
        <taxon>Lachnospirales</taxon>
        <taxon>Lachnospiraceae</taxon>
        <taxon>Enterocloster</taxon>
    </lineage>
</organism>
<dbReference type="PaxDb" id="411902-CLOBOL_03428"/>
<dbReference type="GO" id="GO:0016491">
    <property type="term" value="F:oxidoreductase activity"/>
    <property type="evidence" value="ECO:0007669"/>
    <property type="project" value="UniProtKB-KW"/>
</dbReference>
<dbReference type="InterPro" id="IPR001041">
    <property type="entry name" value="2Fe-2S_ferredoxin-type"/>
</dbReference>
<protein>
    <recommendedName>
        <fullName evidence="5">2Fe-2S ferredoxin-type domain-containing protein</fullName>
    </recommendedName>
</protein>
<dbReference type="Pfam" id="PF02738">
    <property type="entry name" value="MoCoBD_1"/>
    <property type="match status" value="1"/>
</dbReference>
<dbReference type="Gene3D" id="3.10.20.30">
    <property type="match status" value="1"/>
</dbReference>
<comment type="caution">
    <text evidence="6">The sequence shown here is derived from an EMBL/GenBank/DDBJ whole genome shotgun (WGS) entry which is preliminary data.</text>
</comment>
<dbReference type="InterPro" id="IPR037165">
    <property type="entry name" value="AldOxase/xan_DH_Mopterin-bd_sf"/>
</dbReference>
<keyword evidence="2" id="KW-0479">Metal-binding</keyword>
<dbReference type="GO" id="GO:0005506">
    <property type="term" value="F:iron ion binding"/>
    <property type="evidence" value="ECO:0007669"/>
    <property type="project" value="InterPro"/>
</dbReference>
<dbReference type="SUPFAM" id="SSF47741">
    <property type="entry name" value="CO dehydrogenase ISP C-domain like"/>
    <property type="match status" value="1"/>
</dbReference>
<dbReference type="InterPro" id="IPR036010">
    <property type="entry name" value="2Fe-2S_ferredoxin-like_sf"/>
</dbReference>
<proteinExistence type="inferred from homology"/>
<dbReference type="InterPro" id="IPR008274">
    <property type="entry name" value="AldOxase/xan_DH_MoCoBD1"/>
</dbReference>
<dbReference type="Pfam" id="PF01799">
    <property type="entry name" value="Fer2_2"/>
    <property type="match status" value="1"/>
</dbReference>
<evidence type="ECO:0000256" key="4">
    <source>
        <dbReference type="ARBA" id="ARBA00023004"/>
    </source>
</evidence>
<dbReference type="EMBL" id="ABCC02000030">
    <property type="protein sequence ID" value="EDP16276.1"/>
    <property type="molecule type" value="Genomic_DNA"/>
</dbReference>
<dbReference type="PANTHER" id="PTHR11908:SF157">
    <property type="entry name" value="XANTHINE DEHYDROGENASE SUBUNIT D-RELATED"/>
    <property type="match status" value="1"/>
</dbReference>
<dbReference type="InterPro" id="IPR012675">
    <property type="entry name" value="Beta-grasp_dom_sf"/>
</dbReference>
<sequence length="1013" mass="110465">MPFYIFINSIKVINFWNLCENILGFTRKATPVFMNHLQKLILYRVDQMPKTQKCILKEWKIMNAELVKIELKVNGKKVCKYVAPSMRLADFLREELHLIGTKKGCNAGECGTCSVLINGVLKKSCMIPVIKANHCEILTIEGIGTDGLSIIQRCFIKAGAVQCGYCTPGMIMAATTILKENRHPDKVEIRRRLGGNICRCTGYVKIVEAIELARDILNHDQSADCLDSIVPDTGKIIGSRIERVDAKGKAAGALEYAADMTMPRMLHVHLVRSREVHAEILKIDYEKALTMPGVETVITSKDVPGEDGFGVYYHDQPVLAKGKIRFYGEPVAAIVAETLEEAEEAEKLIEITYRKLPVVSGIADAIGCKSVVHDDYPDNVVSFTSVIKGDVENGFRNSDIIVEQDYSTQCVDHAYLETEAGLAYCDPDGVLVVKSCDQDITHHRMLLAKILDMPINKIRVIMTPVGGGFGGKEDMIYQGILAIAALKTKRPVKLVFSRNDSMIGSCKRHPVLVHHKIGLRKDGKIQAVEIDLKSDGGAYCFSTKGTVAKSAILGAGPYEIENVRVISKGYYTNNTPSGAMRTFGILQPTFAIESTMDICSERLGIDPIELRLINGVRDGAVTHTGQVLGSVSYCETLKQCARMAAWEPGPSNVRGRVRKDVKGSQTVQPYIPGSEFKAPAAVELCKARFKYGRGVGTGWYGIGRCATVDKAGAFVEIDDGGTAMILTGVTEIGEGILTVLTQIAADELGMYPEDITIGDNDTARSPEAAHAGASRQSYMIGNAVLNACRDVKEKFIREIAAYWNVDSSSICMRNRRIFVQGHSRYDFSLKEAVDICKKVRGYVPLGSGTYTAHHEALDPVSGEGNPWQAYVFGSQIAEVAVDTFTGEVHVLGIWASHDVGRAINPQGIEGQIEGGAVQSIGQAIMENFVLSEGVPVNRNFAKYILPTSVDVPMFCTSLVENRDPFSPLGAKGIGEPAPLPTIPAIVNAIYDAVGVRVTSLPATPEKILNEMSE</sequence>
<dbReference type="Gene3D" id="3.90.1170.50">
    <property type="entry name" value="Aldehyde oxidase/xanthine dehydrogenase, a/b hammerhead"/>
    <property type="match status" value="1"/>
</dbReference>
<dbReference type="eggNOG" id="COG1529">
    <property type="taxonomic scope" value="Bacteria"/>
</dbReference>
<dbReference type="Pfam" id="PF00111">
    <property type="entry name" value="Fer2"/>
    <property type="match status" value="1"/>
</dbReference>
<evidence type="ECO:0000313" key="6">
    <source>
        <dbReference type="EMBL" id="EDP16276.1"/>
    </source>
</evidence>
<evidence type="ECO:0000259" key="5">
    <source>
        <dbReference type="PROSITE" id="PS51085"/>
    </source>
</evidence>
<gene>
    <name evidence="6" type="ORF">CLOBOL_03428</name>
</gene>
<dbReference type="CDD" id="cd00207">
    <property type="entry name" value="fer2"/>
    <property type="match status" value="1"/>
</dbReference>
<dbReference type="PROSITE" id="PS00197">
    <property type="entry name" value="2FE2S_FER_1"/>
    <property type="match status" value="1"/>
</dbReference>
<dbReference type="SUPFAM" id="SSF54292">
    <property type="entry name" value="2Fe-2S ferredoxin-like"/>
    <property type="match status" value="1"/>
</dbReference>
<dbReference type="SMART" id="SM01008">
    <property type="entry name" value="Ald_Xan_dh_C"/>
    <property type="match status" value="1"/>
</dbReference>
<keyword evidence="4" id="KW-0408">Iron</keyword>
<feature type="domain" description="2Fe-2S ferredoxin-type" evidence="5">
    <location>
        <begin position="67"/>
        <end position="143"/>
    </location>
</feature>
<comment type="similarity">
    <text evidence="1">Belongs to the xanthine dehydrogenase family.</text>
</comment>
<keyword evidence="3" id="KW-0560">Oxidoreductase</keyword>
<dbReference type="Gene3D" id="3.30.365.10">
    <property type="entry name" value="Aldehyde oxidase/xanthine dehydrogenase, molybdopterin binding domain"/>
    <property type="match status" value="4"/>
</dbReference>
<dbReference type="Proteomes" id="UP000005396">
    <property type="component" value="Unassembled WGS sequence"/>
</dbReference>
<evidence type="ECO:0000256" key="3">
    <source>
        <dbReference type="ARBA" id="ARBA00023002"/>
    </source>
</evidence>
<dbReference type="HOGENOM" id="CLU_001681_2_3_9"/>
<dbReference type="InterPro" id="IPR002888">
    <property type="entry name" value="2Fe-2S-bd"/>
</dbReference>
<dbReference type="PIRSF" id="PIRSF000127">
    <property type="entry name" value="Xanthine_DH"/>
    <property type="match status" value="1"/>
</dbReference>
<dbReference type="Pfam" id="PF01315">
    <property type="entry name" value="Ald_Xan_dh_C"/>
    <property type="match status" value="1"/>
</dbReference>
<reference evidence="6 7" key="1">
    <citation type="submission" date="2007-08" db="EMBL/GenBank/DDBJ databases">
        <authorList>
            <person name="Fulton L."/>
            <person name="Clifton S."/>
            <person name="Fulton B."/>
            <person name="Xu J."/>
            <person name="Minx P."/>
            <person name="Pepin K.H."/>
            <person name="Johnson M."/>
            <person name="Thiruvilangam P."/>
            <person name="Bhonagiri V."/>
            <person name="Nash W.E."/>
            <person name="Mardis E.R."/>
            <person name="Wilson R.K."/>
        </authorList>
    </citation>
    <scope>NUCLEOTIDE SEQUENCE [LARGE SCALE GENOMIC DNA]</scope>
    <source>
        <strain evidence="7">ATCC BAA-613 / DSM 15670 / CCUG 46953 / JCM 12243 / WAL 16351</strain>
    </source>
</reference>